<dbReference type="EMBL" id="CP019641">
    <property type="protein sequence ID" value="AQQ55416.1"/>
    <property type="molecule type" value="Genomic_DNA"/>
</dbReference>
<dbReference type="Proteomes" id="UP000188184">
    <property type="component" value="Plasmid unnamed1"/>
</dbReference>
<organism evidence="2 3">
    <name type="scientific">Planococcus lenghuensis</name>
    <dbReference type="NCBI Taxonomy" id="2213202"/>
    <lineage>
        <taxon>Bacteria</taxon>
        <taxon>Bacillati</taxon>
        <taxon>Bacillota</taxon>
        <taxon>Bacilli</taxon>
        <taxon>Bacillales</taxon>
        <taxon>Caryophanaceae</taxon>
        <taxon>Planococcus</taxon>
    </lineage>
</organism>
<geneLocation type="plasmid" evidence="2 3">
    <name>unnamed1</name>
</geneLocation>
<feature type="domain" description="Transposase IS204/IS1001/IS1096/IS1165 DDE" evidence="1">
    <location>
        <begin position="283"/>
        <end position="424"/>
    </location>
</feature>
<gene>
    <name evidence="2" type="ORF">B0X71_19820</name>
</gene>
<name>A0A1Q2L4R8_9BACL</name>
<dbReference type="InterPro" id="IPR047951">
    <property type="entry name" value="Transpos_ISL3"/>
</dbReference>
<dbReference type="Pfam" id="PF01610">
    <property type="entry name" value="DDE_Tnp_ISL3"/>
    <property type="match status" value="2"/>
</dbReference>
<protein>
    <recommendedName>
        <fullName evidence="1">Transposase IS204/IS1001/IS1096/IS1165 DDE domain-containing protein</fullName>
    </recommendedName>
</protein>
<reference evidence="2 3" key="1">
    <citation type="submission" date="2017-02" db="EMBL/GenBank/DDBJ databases">
        <title>The complete genomic sequence of a novel cold adapted crude oil-degrading bacterium Planococcus qaidamina Y42.</title>
        <authorList>
            <person name="Yang R."/>
        </authorList>
    </citation>
    <scope>NUCLEOTIDE SEQUENCE [LARGE SCALE GENOMIC DNA]</scope>
    <source>
        <strain evidence="2 3">Y42</strain>
        <plasmid evidence="2 3">unnamed1</plasmid>
    </source>
</reference>
<evidence type="ECO:0000259" key="1">
    <source>
        <dbReference type="Pfam" id="PF01610"/>
    </source>
</evidence>
<dbReference type="NCBIfam" id="NF033550">
    <property type="entry name" value="transpos_ISL3"/>
    <property type="match status" value="1"/>
</dbReference>
<keyword evidence="2" id="KW-0614">Plasmid</keyword>
<dbReference type="PANTHER" id="PTHR33498">
    <property type="entry name" value="TRANSPOSASE FOR INSERTION SEQUENCE ELEMENT IS1557"/>
    <property type="match status" value="1"/>
</dbReference>
<keyword evidence="3" id="KW-1185">Reference proteome</keyword>
<accession>A0A1Q2L4R8</accession>
<evidence type="ECO:0000313" key="2">
    <source>
        <dbReference type="EMBL" id="AQQ55416.1"/>
    </source>
</evidence>
<feature type="domain" description="Transposase IS204/IS1001/IS1096/IS1165 DDE" evidence="1">
    <location>
        <begin position="4"/>
        <end position="91"/>
    </location>
</feature>
<proteinExistence type="predicted"/>
<dbReference type="KEGG" id="pmar:B0X71_19820"/>
<evidence type="ECO:0000313" key="3">
    <source>
        <dbReference type="Proteomes" id="UP000188184"/>
    </source>
</evidence>
<dbReference type="PANTHER" id="PTHR33498:SF1">
    <property type="entry name" value="TRANSPOSASE FOR INSERTION SEQUENCE ELEMENT IS1557"/>
    <property type="match status" value="1"/>
</dbReference>
<sequence>MEAICIDDFAIKKRKSYGTLMIDLTDGKVIDPIESREKKDVVSWLSLFPNIEFVSRDGSPTYAAAIREAHPEAHHISDRFHLVKNLTDAITLYLYSVLSGRIIIPLTKEQHAMNLLLTTKSSRRDKILWVKALASQGRTLQEIRSQTRCSFQMIRKYMRMHEEEIPKESVDQRGQEHKKAVQKVIGRAEAVIALREKGYSIRKIADETGYTMKTINNYLASDFNPVHGQYGVQRNGKLAPFRNEVIALRSKGTTYKEIYTSICKKGYTGSEAAIRQFIAKEKRLRSDLKDEETADATEIVERKWLVKLLYKPLDKVKAISSEQVKNVFQKYPVIETLFRLLGEFKGILQSGKKEALHKWISEAESLKLKELVSFLNGMKKDIEAVENACILSYNNGLAERSINKLKTIKRIMYGRNSFELLRNKLLLLEARKFN</sequence>
<dbReference type="AlphaFoldDB" id="A0A1Q2L4R8"/>
<dbReference type="InterPro" id="IPR002560">
    <property type="entry name" value="Transposase_DDE"/>
</dbReference>